<keyword evidence="1" id="KW-0732">Signal</keyword>
<dbReference type="KEGG" id="fvr:FVEG_13853"/>
<proteinExistence type="predicted"/>
<name>A0A139YBM8_GIBM7</name>
<dbReference type="RefSeq" id="XP_018762246.1">
    <property type="nucleotide sequence ID" value="XM_018903201.1"/>
</dbReference>
<dbReference type="VEuPathDB" id="FungiDB:FVEG_13853"/>
<dbReference type="Gene3D" id="3.50.4.10">
    <property type="entry name" value="Hepatocyte Growth Factor"/>
    <property type="match status" value="1"/>
</dbReference>
<feature type="signal peptide" evidence="1">
    <location>
        <begin position="1"/>
        <end position="18"/>
    </location>
</feature>
<dbReference type="eggNOG" id="ENOG502T3BC">
    <property type="taxonomic scope" value="Eukaryota"/>
</dbReference>
<dbReference type="PROSITE" id="PS50948">
    <property type="entry name" value="PAN"/>
    <property type="match status" value="1"/>
</dbReference>
<dbReference type="Proteomes" id="UP000009096">
    <property type="component" value="Chromosome 8"/>
</dbReference>
<dbReference type="AlphaFoldDB" id="A0A139YBM8"/>
<dbReference type="OMA" id="NECAGAC"/>
<dbReference type="Pfam" id="PF00024">
    <property type="entry name" value="PAN_1"/>
    <property type="match status" value="1"/>
</dbReference>
<protein>
    <recommendedName>
        <fullName evidence="2">Apple domain-containing protein</fullName>
    </recommendedName>
</protein>
<dbReference type="InterPro" id="IPR003609">
    <property type="entry name" value="Pan_app"/>
</dbReference>
<reference evidence="3 4" key="1">
    <citation type="journal article" date="2010" name="Nature">
        <title>Comparative genomics reveals mobile pathogenicity chromosomes in Fusarium.</title>
        <authorList>
            <person name="Ma L.J."/>
            <person name="van der Does H.C."/>
            <person name="Borkovich K.A."/>
            <person name="Coleman J.J."/>
            <person name="Daboussi M.J."/>
            <person name="Di Pietro A."/>
            <person name="Dufresne M."/>
            <person name="Freitag M."/>
            <person name="Grabherr M."/>
            <person name="Henrissat B."/>
            <person name="Houterman P.M."/>
            <person name="Kang S."/>
            <person name="Shim W.B."/>
            <person name="Woloshuk C."/>
            <person name="Xie X."/>
            <person name="Xu J.R."/>
            <person name="Antoniw J."/>
            <person name="Baker S.E."/>
            <person name="Bluhm B.H."/>
            <person name="Breakspear A."/>
            <person name="Brown D.W."/>
            <person name="Butchko R.A."/>
            <person name="Chapman S."/>
            <person name="Coulson R."/>
            <person name="Coutinho P.M."/>
            <person name="Danchin E.G."/>
            <person name="Diener A."/>
            <person name="Gale L.R."/>
            <person name="Gardiner D.M."/>
            <person name="Goff S."/>
            <person name="Hammond-Kosack K.E."/>
            <person name="Hilburn K."/>
            <person name="Hua-Van A."/>
            <person name="Jonkers W."/>
            <person name="Kazan K."/>
            <person name="Kodira C.D."/>
            <person name="Koehrsen M."/>
            <person name="Kumar L."/>
            <person name="Lee Y.H."/>
            <person name="Li L."/>
            <person name="Manners J.M."/>
            <person name="Miranda-Saavedra D."/>
            <person name="Mukherjee M."/>
            <person name="Park G."/>
            <person name="Park J."/>
            <person name="Park S.Y."/>
            <person name="Proctor R.H."/>
            <person name="Regev A."/>
            <person name="Ruiz-Roldan M.C."/>
            <person name="Sain D."/>
            <person name="Sakthikumar S."/>
            <person name="Sykes S."/>
            <person name="Schwartz D.C."/>
            <person name="Turgeon B.G."/>
            <person name="Wapinski I."/>
            <person name="Yoder O."/>
            <person name="Young S."/>
            <person name="Zeng Q."/>
            <person name="Zhou S."/>
            <person name="Galagan J."/>
            <person name="Cuomo C.A."/>
            <person name="Kistler H.C."/>
            <person name="Rep M."/>
        </authorList>
    </citation>
    <scope>NUCLEOTIDE SEQUENCE [LARGE SCALE GENOMIC DNA]</scope>
    <source>
        <strain evidence="4">M3125 / FGSC 7600</strain>
    </source>
</reference>
<gene>
    <name evidence="3" type="ORF">FVEG_13853</name>
</gene>
<sequence>MVATRFFMLSLAAAVAVAGPCKPQSSSVIFSETTFTTALLESTSAAVPDETSTSEPTSTAIIESSVTSAAETTVTTAVTTFTSAETTTEAATVPSVAAVPPQGITCPAAHGQCVGGFKIECGYIMTGGFSVQTGYLSTLDDCAAACNANSGCAGFSHNGVSCYLVSSSYTTAPADWITGKKEGCAQ</sequence>
<keyword evidence="4" id="KW-1185">Reference proteome</keyword>
<feature type="chain" id="PRO_5007301461" description="Apple domain-containing protein" evidence="1">
    <location>
        <begin position="19"/>
        <end position="186"/>
    </location>
</feature>
<feature type="domain" description="Apple" evidence="2">
    <location>
        <begin position="113"/>
        <end position="184"/>
    </location>
</feature>
<evidence type="ECO:0000259" key="2">
    <source>
        <dbReference type="PROSITE" id="PS50948"/>
    </source>
</evidence>
<organism evidence="3 4">
    <name type="scientific">Gibberella moniliformis (strain M3125 / FGSC 7600)</name>
    <name type="common">Maize ear and stalk rot fungus</name>
    <name type="synonym">Fusarium verticillioides</name>
    <dbReference type="NCBI Taxonomy" id="334819"/>
    <lineage>
        <taxon>Eukaryota</taxon>
        <taxon>Fungi</taxon>
        <taxon>Dikarya</taxon>
        <taxon>Ascomycota</taxon>
        <taxon>Pezizomycotina</taxon>
        <taxon>Sordariomycetes</taxon>
        <taxon>Hypocreomycetidae</taxon>
        <taxon>Hypocreales</taxon>
        <taxon>Nectriaceae</taxon>
        <taxon>Fusarium</taxon>
        <taxon>Fusarium fujikuroi species complex</taxon>
    </lineage>
</organism>
<dbReference type="OrthoDB" id="5103216at2759"/>
<dbReference type="GeneID" id="30071163"/>
<evidence type="ECO:0000313" key="3">
    <source>
        <dbReference type="EMBL" id="KYG13562.1"/>
    </source>
</evidence>
<evidence type="ECO:0000313" key="4">
    <source>
        <dbReference type="Proteomes" id="UP000009096"/>
    </source>
</evidence>
<dbReference type="EMBL" id="DS486009">
    <property type="protein sequence ID" value="KYG13562.1"/>
    <property type="molecule type" value="Genomic_DNA"/>
</dbReference>
<accession>A0A139YBM8</accession>
<evidence type="ECO:0000256" key="1">
    <source>
        <dbReference type="SAM" id="SignalP"/>
    </source>
</evidence>